<keyword evidence="6" id="KW-1185">Reference proteome</keyword>
<dbReference type="PANTHER" id="PTHR12253">
    <property type="entry name" value="RH14732P"/>
    <property type="match status" value="1"/>
</dbReference>
<dbReference type="Proteomes" id="UP000016665">
    <property type="component" value="Chromosome 15"/>
</dbReference>
<name>A0A803W4Y5_FICAL</name>
<reference evidence="5 6" key="1">
    <citation type="journal article" date="2012" name="Nature">
        <title>The genomic landscape of species divergence in Ficedula flycatchers.</title>
        <authorList>
            <person name="Ellegren H."/>
            <person name="Smeds L."/>
            <person name="Burri R."/>
            <person name="Olason P.I."/>
            <person name="Backstrom N."/>
            <person name="Kawakami T."/>
            <person name="Kunstner A."/>
            <person name="Makinen H."/>
            <person name="Nadachowska-Brzyska K."/>
            <person name="Qvarnstrom A."/>
            <person name="Uebbing S."/>
            <person name="Wolf J.B."/>
        </authorList>
    </citation>
    <scope>NUCLEOTIDE SEQUENCE [LARGE SCALE GENOMIC DNA]</scope>
</reference>
<dbReference type="GO" id="GO:0005576">
    <property type="term" value="C:extracellular region"/>
    <property type="evidence" value="ECO:0007669"/>
    <property type="project" value="UniProtKB-SubCell"/>
</dbReference>
<evidence type="ECO:0000259" key="4">
    <source>
        <dbReference type="Pfam" id="PF05826"/>
    </source>
</evidence>
<organism evidence="5 6">
    <name type="scientific">Ficedula albicollis</name>
    <name type="common">Collared flycatcher</name>
    <name type="synonym">Muscicapa albicollis</name>
    <dbReference type="NCBI Taxonomy" id="59894"/>
    <lineage>
        <taxon>Eukaryota</taxon>
        <taxon>Metazoa</taxon>
        <taxon>Chordata</taxon>
        <taxon>Craniata</taxon>
        <taxon>Vertebrata</taxon>
        <taxon>Euteleostomi</taxon>
        <taxon>Archelosauria</taxon>
        <taxon>Archosauria</taxon>
        <taxon>Dinosauria</taxon>
        <taxon>Saurischia</taxon>
        <taxon>Theropoda</taxon>
        <taxon>Coelurosauria</taxon>
        <taxon>Aves</taxon>
        <taxon>Neognathae</taxon>
        <taxon>Neoaves</taxon>
        <taxon>Telluraves</taxon>
        <taxon>Australaves</taxon>
        <taxon>Passeriformes</taxon>
        <taxon>Muscicapidae</taxon>
        <taxon>Ficedula</taxon>
    </lineage>
</organism>
<feature type="region of interest" description="Disordered" evidence="3">
    <location>
        <begin position="284"/>
        <end position="304"/>
    </location>
</feature>
<dbReference type="SUPFAM" id="SSF48619">
    <property type="entry name" value="Phospholipase A2, PLA2"/>
    <property type="match status" value="1"/>
</dbReference>
<evidence type="ECO:0000313" key="5">
    <source>
        <dbReference type="Ensembl" id="ENSFALP00000030041.1"/>
    </source>
</evidence>
<dbReference type="AlphaFoldDB" id="A0A803W4Y5"/>
<accession>A0A803W4Y5</accession>
<dbReference type="InterPro" id="IPR036444">
    <property type="entry name" value="PLipase_A2_dom_sf"/>
</dbReference>
<protein>
    <recommendedName>
        <fullName evidence="4">Phospholipase A2-like central domain-containing protein</fullName>
    </recommendedName>
</protein>
<keyword evidence="2" id="KW-0964">Secreted</keyword>
<dbReference type="Ensembl" id="ENSFALT00000040188.1">
    <property type="protein sequence ID" value="ENSFALP00000030041.1"/>
    <property type="gene ID" value="ENSFALG00000025625.1"/>
</dbReference>
<feature type="domain" description="Phospholipase A2-like central" evidence="4">
    <location>
        <begin position="87"/>
        <end position="129"/>
    </location>
</feature>
<proteinExistence type="predicted"/>
<dbReference type="GO" id="GO:0050482">
    <property type="term" value="P:arachidonate secretion"/>
    <property type="evidence" value="ECO:0007669"/>
    <property type="project" value="InterPro"/>
</dbReference>
<reference evidence="5" key="2">
    <citation type="submission" date="2025-08" db="UniProtKB">
        <authorList>
            <consortium name="Ensembl"/>
        </authorList>
    </citation>
    <scope>IDENTIFICATION</scope>
</reference>
<evidence type="ECO:0000256" key="1">
    <source>
        <dbReference type="ARBA" id="ARBA00004613"/>
    </source>
</evidence>
<reference evidence="5" key="3">
    <citation type="submission" date="2025-09" db="UniProtKB">
        <authorList>
            <consortium name="Ensembl"/>
        </authorList>
    </citation>
    <scope>IDENTIFICATION</scope>
</reference>
<comment type="subcellular location">
    <subcellularLocation>
        <location evidence="1">Secreted</location>
    </subcellularLocation>
</comment>
<evidence type="ECO:0000256" key="2">
    <source>
        <dbReference type="ARBA" id="ARBA00022525"/>
    </source>
</evidence>
<dbReference type="PROSITE" id="PS00118">
    <property type="entry name" value="PA2_HIS"/>
    <property type="match status" value="1"/>
</dbReference>
<dbReference type="Pfam" id="PF05826">
    <property type="entry name" value="Phospholip_A2_2"/>
    <property type="match status" value="1"/>
</dbReference>
<sequence>MVALSSGILNSQTGVVLGHGQLLQGLDRTVLCILTAHSGHLSRDTATACAGHTHGWACTAHEHTLTHVCTRALKMSMQAAVHTWLFRGPDRCCREHDQCGAQIAALQFNYGIRNYRLHTVSHCDCDARCERYGVVPLARMVQQNQYHPSLPVEEPPGKGRNFSRTGRKQLRQELRAKPGPCARCSWAGLRPQAGGVMLGLPFTSLLSSGPGRGCRCNKHLGKCEHQIAPHEARYQLHNVDSRPLLHCNCTRRCESRRKKALCAYSWGSEQVGCLPWPAPADVRPPVPADSYGASTGQGTAGTST</sequence>
<dbReference type="GO" id="GO:0006644">
    <property type="term" value="P:phospholipid metabolic process"/>
    <property type="evidence" value="ECO:0007669"/>
    <property type="project" value="InterPro"/>
</dbReference>
<feature type="compositionally biased region" description="Low complexity" evidence="3">
    <location>
        <begin position="288"/>
        <end position="304"/>
    </location>
</feature>
<dbReference type="InterPro" id="IPR033113">
    <property type="entry name" value="PLA2_histidine"/>
</dbReference>
<dbReference type="Gene3D" id="1.20.90.10">
    <property type="entry name" value="Phospholipase A2 domain"/>
    <property type="match status" value="2"/>
</dbReference>
<dbReference type="GeneTree" id="ENSGT00940000161662"/>
<dbReference type="InterPro" id="IPR016090">
    <property type="entry name" value="PLA2-like_dom"/>
</dbReference>
<evidence type="ECO:0000256" key="3">
    <source>
        <dbReference type="SAM" id="MobiDB-lite"/>
    </source>
</evidence>
<evidence type="ECO:0000313" key="6">
    <source>
        <dbReference type="Proteomes" id="UP000016665"/>
    </source>
</evidence>
<dbReference type="GO" id="GO:0004623">
    <property type="term" value="F:phospholipase A2 activity"/>
    <property type="evidence" value="ECO:0007669"/>
    <property type="project" value="InterPro"/>
</dbReference>